<feature type="transmembrane region" description="Helical" evidence="2">
    <location>
        <begin position="706"/>
        <end position="728"/>
    </location>
</feature>
<evidence type="ECO:0000256" key="1">
    <source>
        <dbReference type="SAM" id="MobiDB-lite"/>
    </source>
</evidence>
<sequence length="762" mass="87250">MSEDHQNKGTRKRIFREELSELQQKGYIDQNDYYKVNAAYEQYQYDLLQPALEAEKEPYIDKNIQESSEAPTYKKPKKKKAKKQKTAEQIRERNITWSLILGVILLLTGGLVVGTSTWDQMGPVLKVFTLSFISLFFYGLSWVAGRLLNIHQTAFAFLTLGSLFIPIAFLSIGYFGLFGPYLSLYGDGREWLGLLAALFALPIYLVIAQRHQSRLFTWLSFLGSTFLVGFLLAGLEVSVDVFYLGLMVYNAALLALYHFYKTNSTVQLFMKELPPFAQLNLVISTLLLLNFYESEVFYSFNLLLTATIYMSMVFVYHSKYYQFVSHALVAYGLYELIHFTPLQQVDLVLYALIGLVYLGLQYMVKHDNFMKQVFYYTSALVSLAAFMYITVQGILLRGESSSFLLLIAYLVIVFNYGYLAYQTKRSVFAYFALIFVFVSAAQGFSLIELPWLQDHFALYMFCISSLLYGWVWLYRKPTFMRTFQQSGFVMSVLVMVLFIIYATLEHPTGYDAGLLLVLFSGIAYVTWRTTFHKGWQDAALWAHPISIALGMFALHPQLSSWFPMYQDQLIVHVACTGLLLLIVQYCWKQLGVKAFENASFIIGQIVFSISLMMVVSGDYGLNVDTVLPLLLLIAIGVYTLLLYTYRYVWMWWLVSGTTLAFYGSLFNPLNIQGIAGTVTFSFVAPIVLIALAEIIGLRWRYGKQSFFWLAHIIQPFLVAGGVLLFVSTQGFSPFLYLLPLAMYLYSTVKATIPWQQYSFLYI</sequence>
<feature type="compositionally biased region" description="Basic residues" evidence="1">
    <location>
        <begin position="74"/>
        <end position="84"/>
    </location>
</feature>
<comment type="caution">
    <text evidence="3">The sequence shown here is derived from an EMBL/GenBank/DDBJ whole genome shotgun (WGS) entry which is preliminary data.</text>
</comment>
<dbReference type="Proteomes" id="UP000030147">
    <property type="component" value="Unassembled WGS sequence"/>
</dbReference>
<feature type="transmembrane region" description="Helical" evidence="2">
    <location>
        <begin position="671"/>
        <end position="694"/>
    </location>
</feature>
<keyword evidence="4" id="KW-1185">Reference proteome</keyword>
<feature type="transmembrane region" description="Helical" evidence="2">
    <location>
        <begin position="569"/>
        <end position="587"/>
    </location>
</feature>
<feature type="transmembrane region" description="Helical" evidence="2">
    <location>
        <begin position="155"/>
        <end position="179"/>
    </location>
</feature>
<evidence type="ECO:0000256" key="2">
    <source>
        <dbReference type="SAM" id="Phobius"/>
    </source>
</evidence>
<dbReference type="OrthoDB" id="1815069at2"/>
<gene>
    <name evidence="3" type="ORF">N782_02825</name>
</gene>
<dbReference type="RefSeq" id="WP_036824420.1">
    <property type="nucleotide sequence ID" value="NZ_AVBF01000099.1"/>
</dbReference>
<feature type="transmembrane region" description="Helical" evidence="2">
    <location>
        <begin position="373"/>
        <end position="395"/>
    </location>
</feature>
<feature type="transmembrane region" description="Helical" evidence="2">
    <location>
        <begin position="599"/>
        <end position="619"/>
    </location>
</feature>
<keyword evidence="2" id="KW-1133">Transmembrane helix</keyword>
<feature type="transmembrane region" description="Helical" evidence="2">
    <location>
        <begin position="241"/>
        <end position="260"/>
    </location>
</feature>
<feature type="transmembrane region" description="Helical" evidence="2">
    <location>
        <begin position="191"/>
        <end position="208"/>
    </location>
</feature>
<feature type="transmembrane region" description="Helical" evidence="2">
    <location>
        <begin position="456"/>
        <end position="474"/>
    </location>
</feature>
<dbReference type="STRING" id="1385514.N782_02825"/>
<feature type="region of interest" description="Disordered" evidence="1">
    <location>
        <begin position="65"/>
        <end position="86"/>
    </location>
</feature>
<dbReference type="EMBL" id="AVBF01000099">
    <property type="protein sequence ID" value="KGP70918.1"/>
    <property type="molecule type" value="Genomic_DNA"/>
</dbReference>
<organism evidence="3 4">
    <name type="scientific">Pontibacillus yanchengensis Y32</name>
    <dbReference type="NCBI Taxonomy" id="1385514"/>
    <lineage>
        <taxon>Bacteria</taxon>
        <taxon>Bacillati</taxon>
        <taxon>Bacillota</taxon>
        <taxon>Bacilli</taxon>
        <taxon>Bacillales</taxon>
        <taxon>Bacillaceae</taxon>
        <taxon>Pontibacillus</taxon>
    </lineage>
</organism>
<feature type="transmembrane region" description="Helical" evidence="2">
    <location>
        <begin position="298"/>
        <end position="316"/>
    </location>
</feature>
<protein>
    <recommendedName>
        <fullName evidence="5">DUF2157 domain-containing protein</fullName>
    </recommendedName>
</protein>
<dbReference type="AlphaFoldDB" id="A0A0A2T947"/>
<dbReference type="eggNOG" id="COG3115">
    <property type="taxonomic scope" value="Bacteria"/>
</dbReference>
<feature type="transmembrane region" description="Helical" evidence="2">
    <location>
        <begin position="539"/>
        <end position="557"/>
    </location>
</feature>
<feature type="transmembrane region" description="Helical" evidence="2">
    <location>
        <begin position="215"/>
        <end position="235"/>
    </location>
</feature>
<feature type="transmembrane region" description="Helical" evidence="2">
    <location>
        <begin position="95"/>
        <end position="118"/>
    </location>
</feature>
<evidence type="ECO:0008006" key="5">
    <source>
        <dbReference type="Google" id="ProtNLM"/>
    </source>
</evidence>
<feature type="transmembrane region" description="Helical" evidence="2">
    <location>
        <begin position="124"/>
        <end position="143"/>
    </location>
</feature>
<feature type="transmembrane region" description="Helical" evidence="2">
    <location>
        <begin position="648"/>
        <end position="665"/>
    </location>
</feature>
<evidence type="ECO:0000313" key="4">
    <source>
        <dbReference type="Proteomes" id="UP000030147"/>
    </source>
</evidence>
<reference evidence="3 4" key="1">
    <citation type="journal article" date="2015" name="Stand. Genomic Sci.">
        <title>High quality draft genome sequence of the moderately halophilic bacterium Pontibacillus yanchengensis Y32(T) and comparison among Pontibacillus genomes.</title>
        <authorList>
            <person name="Huang J."/>
            <person name="Qiao Z.X."/>
            <person name="Tang J.W."/>
            <person name="Wang G."/>
        </authorList>
    </citation>
    <scope>NUCLEOTIDE SEQUENCE [LARGE SCALE GENOMIC DNA]</scope>
    <source>
        <strain evidence="3 4">Y32</strain>
    </source>
</reference>
<feature type="transmembrane region" description="Helical" evidence="2">
    <location>
        <begin position="401"/>
        <end position="420"/>
    </location>
</feature>
<feature type="transmembrane region" description="Helical" evidence="2">
    <location>
        <begin position="347"/>
        <end position="364"/>
    </location>
</feature>
<keyword evidence="2" id="KW-0472">Membrane</keyword>
<feature type="transmembrane region" description="Helical" evidence="2">
    <location>
        <begin position="427"/>
        <end position="444"/>
    </location>
</feature>
<feature type="transmembrane region" description="Helical" evidence="2">
    <location>
        <begin position="510"/>
        <end position="527"/>
    </location>
</feature>
<evidence type="ECO:0000313" key="3">
    <source>
        <dbReference type="EMBL" id="KGP70918.1"/>
    </source>
</evidence>
<proteinExistence type="predicted"/>
<accession>A0A0A2T947</accession>
<keyword evidence="2" id="KW-0812">Transmembrane</keyword>
<feature type="transmembrane region" description="Helical" evidence="2">
    <location>
        <begin position="625"/>
        <end position="643"/>
    </location>
</feature>
<feature type="transmembrane region" description="Helical" evidence="2">
    <location>
        <begin position="486"/>
        <end position="504"/>
    </location>
</feature>
<name>A0A0A2T947_9BACI</name>